<dbReference type="SUPFAM" id="SSF58100">
    <property type="entry name" value="Bacterial hemolysins"/>
    <property type="match status" value="1"/>
</dbReference>
<evidence type="ECO:0000256" key="1">
    <source>
        <dbReference type="SAM" id="Coils"/>
    </source>
</evidence>
<comment type="caution">
    <text evidence="2">The sequence shown here is derived from an EMBL/GenBank/DDBJ whole genome shotgun (WGS) entry which is preliminary data.</text>
</comment>
<protein>
    <submittedName>
        <fullName evidence="2">Uncharacterized protein</fullName>
    </submittedName>
</protein>
<dbReference type="AlphaFoldDB" id="A0A7X2N0H8"/>
<keyword evidence="1" id="KW-0175">Coiled coil</keyword>
<evidence type="ECO:0000313" key="2">
    <source>
        <dbReference type="EMBL" id="MSR92484.1"/>
    </source>
</evidence>
<dbReference type="Proteomes" id="UP000460287">
    <property type="component" value="Unassembled WGS sequence"/>
</dbReference>
<dbReference type="Gene3D" id="1.20.5.340">
    <property type="match status" value="1"/>
</dbReference>
<evidence type="ECO:0000313" key="3">
    <source>
        <dbReference type="Proteomes" id="UP000460287"/>
    </source>
</evidence>
<name>A0A7X2N0H8_9CLOT</name>
<feature type="coiled-coil region" evidence="1">
    <location>
        <begin position="19"/>
        <end position="88"/>
    </location>
</feature>
<reference evidence="2 3" key="1">
    <citation type="submission" date="2019-08" db="EMBL/GenBank/DDBJ databases">
        <title>In-depth cultivation of the pig gut microbiome towards novel bacterial diversity and tailored functional studies.</title>
        <authorList>
            <person name="Wylensek D."/>
            <person name="Hitch T.C.A."/>
            <person name="Clavel T."/>
        </authorList>
    </citation>
    <scope>NUCLEOTIDE SEQUENCE [LARGE SCALE GENOMIC DNA]</scope>
    <source>
        <strain evidence="2 3">WCA-383-APC-5B</strain>
    </source>
</reference>
<gene>
    <name evidence="2" type="ORF">FYJ33_14055</name>
</gene>
<keyword evidence="3" id="KW-1185">Reference proteome</keyword>
<dbReference type="EMBL" id="VULX01000032">
    <property type="protein sequence ID" value="MSR92484.1"/>
    <property type="molecule type" value="Genomic_DNA"/>
</dbReference>
<dbReference type="RefSeq" id="WP_154532426.1">
    <property type="nucleotide sequence ID" value="NZ_VULX01000032.1"/>
</dbReference>
<organism evidence="2 3">
    <name type="scientific">Inconstantimicrobium porci</name>
    <dbReference type="NCBI Taxonomy" id="2652291"/>
    <lineage>
        <taxon>Bacteria</taxon>
        <taxon>Bacillati</taxon>
        <taxon>Bacillota</taxon>
        <taxon>Clostridia</taxon>
        <taxon>Eubacteriales</taxon>
        <taxon>Clostridiaceae</taxon>
        <taxon>Inconstantimicrobium</taxon>
    </lineage>
</organism>
<sequence length="179" mass="20495">MEKNTNDLFELMSKMYSEMQSMKSEMTDMRSEMTDMKSDISNMRSEMTDMKSDISNMRSEMTDMKSDISNMRSEMTDMKSDISNMKKDISKNSILLEKLDSNVKLLAEGQHAFKEELGRNTSDDKKSINDRIEIIEQAVTYTAKEVTNLADTIEVVKDTAASNNMDIKILRKIQSHSGL</sequence>
<proteinExistence type="predicted"/>
<accession>A0A7X2N0H8</accession>